<dbReference type="InterPro" id="IPR055435">
    <property type="entry name" value="Ig_TMEM131L_3"/>
</dbReference>
<dbReference type="InterPro" id="IPR056311">
    <property type="entry name" value="TMEM131_Ig_2"/>
</dbReference>
<reference evidence="15" key="3">
    <citation type="submission" date="2022-06" db="UniProtKB">
        <authorList>
            <consortium name="EnsemblMetazoa"/>
        </authorList>
    </citation>
    <scope>IDENTIFICATION</scope>
</reference>
<comment type="similarity">
    <text evidence="2">Belongs to the TMEM131 family.</text>
</comment>
<dbReference type="InterPro" id="IPR013783">
    <property type="entry name" value="Ig-like_fold"/>
</dbReference>
<dbReference type="Pfam" id="PF12371">
    <property type="entry name" value="TMEM131_like_N"/>
    <property type="match status" value="1"/>
</dbReference>
<evidence type="ECO:0000259" key="12">
    <source>
        <dbReference type="Pfam" id="PF24499"/>
    </source>
</evidence>
<dbReference type="OrthoDB" id="6514604at2759"/>
<feature type="region of interest" description="Disordered" evidence="7">
    <location>
        <begin position="90"/>
        <end position="111"/>
    </location>
</feature>
<dbReference type="InterPro" id="IPR022113">
    <property type="entry name" value="TMEM131L_N"/>
</dbReference>
<feature type="domain" description="TMEM131L third Ig-like" evidence="11">
    <location>
        <begin position="447"/>
        <end position="548"/>
    </location>
</feature>
<reference evidence="16" key="1">
    <citation type="journal article" date="2020" name="PLoS Negl. Trop. Dis.">
        <title>High-quality nuclear genome for Sarcoptes scabiei-A critical resource for a neglected parasite.</title>
        <authorList>
            <person name="Korhonen P.K."/>
            <person name="Gasser R.B."/>
            <person name="Ma G."/>
            <person name="Wang T."/>
            <person name="Stroehlein A.J."/>
            <person name="Young N.D."/>
            <person name="Ang C.S."/>
            <person name="Fernando D.D."/>
            <person name="Lu H.C."/>
            <person name="Taylor S."/>
            <person name="Reynolds S.L."/>
            <person name="Mofiz E."/>
            <person name="Najaraj S.H."/>
            <person name="Gowda H."/>
            <person name="Madugundu A."/>
            <person name="Renuse S."/>
            <person name="Holt D."/>
            <person name="Pandey A."/>
            <person name="Papenfuss A.T."/>
            <person name="Fischer K."/>
        </authorList>
    </citation>
    <scope>NUCLEOTIDE SEQUENCE [LARGE SCALE GENOMIC DNA]</scope>
</reference>
<feature type="compositionally biased region" description="Polar residues" evidence="7">
    <location>
        <begin position="1407"/>
        <end position="1427"/>
    </location>
</feature>
<feature type="domain" description="TMEM131L fifth Ig-like" evidence="13">
    <location>
        <begin position="1061"/>
        <end position="1124"/>
    </location>
</feature>
<proteinExistence type="inferred from homology"/>
<evidence type="ECO:0000256" key="7">
    <source>
        <dbReference type="SAM" id="MobiDB-lite"/>
    </source>
</evidence>
<name>A0A834R8X6_SARSC</name>
<evidence type="ECO:0000256" key="3">
    <source>
        <dbReference type="ARBA" id="ARBA00022692"/>
    </source>
</evidence>
<dbReference type="EnsemblMetazoa" id="SSS_812s_mrna">
    <property type="protein sequence ID" value="KAF7489578.1"/>
    <property type="gene ID" value="SSS_812"/>
</dbReference>
<dbReference type="Gene3D" id="2.60.40.10">
    <property type="entry name" value="Immunoglobulins"/>
    <property type="match status" value="1"/>
</dbReference>
<feature type="domain" description="TMEM131 second Ig-like" evidence="10">
    <location>
        <begin position="218"/>
        <end position="307"/>
    </location>
</feature>
<evidence type="ECO:0000313" key="16">
    <source>
        <dbReference type="Proteomes" id="UP000070412"/>
    </source>
</evidence>
<protein>
    <submittedName>
        <fullName evidence="14">Transmembrane protein</fullName>
    </submittedName>
</protein>
<dbReference type="PANTHER" id="PTHR22050">
    <property type="entry name" value="RW1 PROTEIN HOMOLOG"/>
    <property type="match status" value="1"/>
</dbReference>
<evidence type="ECO:0000259" key="9">
    <source>
        <dbReference type="Pfam" id="PF12371"/>
    </source>
</evidence>
<evidence type="ECO:0000256" key="2">
    <source>
        <dbReference type="ARBA" id="ARBA00006682"/>
    </source>
</evidence>
<dbReference type="PANTHER" id="PTHR22050:SF0">
    <property type="entry name" value="TRANSMEMBRANE PROTEIN 131 HOMOLOG"/>
    <property type="match status" value="1"/>
</dbReference>
<feature type="compositionally biased region" description="Basic and acidic residues" evidence="7">
    <location>
        <begin position="1308"/>
        <end position="1324"/>
    </location>
</feature>
<keyword evidence="4" id="KW-0732">Signal</keyword>
<dbReference type="Pfam" id="PF24501">
    <property type="entry name" value="Ig_TMEM131L_5"/>
    <property type="match status" value="1"/>
</dbReference>
<dbReference type="Pfam" id="PF24498">
    <property type="entry name" value="Ig_TMEM131L_3"/>
    <property type="match status" value="1"/>
</dbReference>
<evidence type="ECO:0000313" key="15">
    <source>
        <dbReference type="EnsemblMetazoa" id="KAF7489578.1"/>
    </source>
</evidence>
<feature type="transmembrane region" description="Helical" evidence="8">
    <location>
        <begin position="35"/>
        <end position="54"/>
    </location>
</feature>
<dbReference type="GO" id="GO:0016020">
    <property type="term" value="C:membrane"/>
    <property type="evidence" value="ECO:0007669"/>
    <property type="project" value="UniProtKB-SubCell"/>
</dbReference>
<evidence type="ECO:0000313" key="14">
    <source>
        <dbReference type="EMBL" id="KAF7489578.1"/>
    </source>
</evidence>
<keyword evidence="5 8" id="KW-1133">Transmembrane helix</keyword>
<evidence type="ECO:0000256" key="8">
    <source>
        <dbReference type="SAM" id="Phobius"/>
    </source>
</evidence>
<reference evidence="14" key="2">
    <citation type="submission" date="2020-01" db="EMBL/GenBank/DDBJ databases">
        <authorList>
            <person name="Korhonen P.K.K."/>
            <person name="Guangxu M.G."/>
            <person name="Wang T.W."/>
            <person name="Stroehlein A.J.S."/>
            <person name="Young N.D."/>
            <person name="Ang C.-S.A."/>
            <person name="Fernando D.W.F."/>
            <person name="Lu H.L."/>
            <person name="Taylor S.T."/>
            <person name="Ehtesham M.E.M."/>
            <person name="Najaraj S.H.N."/>
            <person name="Harsha G.H.G."/>
            <person name="Madugundu A.M."/>
            <person name="Renuse S.R."/>
            <person name="Holt D.H."/>
            <person name="Pandey A.P."/>
            <person name="Papenfuss A.P."/>
            <person name="Gasser R.B.G."/>
            <person name="Fischer K.F."/>
        </authorList>
    </citation>
    <scope>NUCLEOTIDE SEQUENCE</scope>
    <source>
        <strain evidence="14">SSS_KF_BRIS2020</strain>
    </source>
</reference>
<feature type="compositionally biased region" description="Basic and acidic residues" evidence="7">
    <location>
        <begin position="1364"/>
        <end position="1378"/>
    </location>
</feature>
<feature type="region of interest" description="Disordered" evidence="7">
    <location>
        <begin position="2132"/>
        <end position="2155"/>
    </location>
</feature>
<dbReference type="InterPro" id="IPR055436">
    <property type="entry name" value="Ig_TMEM131L_4"/>
</dbReference>
<evidence type="ECO:0000256" key="4">
    <source>
        <dbReference type="ARBA" id="ARBA00022729"/>
    </source>
</evidence>
<keyword evidence="6 8" id="KW-0472">Membrane</keyword>
<dbReference type="InterPro" id="IPR039877">
    <property type="entry name" value="TMEM131-like"/>
</dbReference>
<feature type="transmembrane region" description="Helical" evidence="8">
    <location>
        <begin position="1160"/>
        <end position="1181"/>
    </location>
</feature>
<comment type="subcellular location">
    <subcellularLocation>
        <location evidence="1">Membrane</location>
        <topology evidence="1">Single-pass type I membrane protein</topology>
    </subcellularLocation>
</comment>
<feature type="transmembrane region" description="Helical" evidence="8">
    <location>
        <begin position="1129"/>
        <end position="1148"/>
    </location>
</feature>
<feature type="region of interest" description="Disordered" evidence="7">
    <location>
        <begin position="1308"/>
        <end position="1327"/>
    </location>
</feature>
<evidence type="ECO:0000259" key="11">
    <source>
        <dbReference type="Pfam" id="PF24498"/>
    </source>
</evidence>
<accession>A0A834R8X6</accession>
<evidence type="ECO:0000259" key="10">
    <source>
        <dbReference type="Pfam" id="PF24495"/>
    </source>
</evidence>
<evidence type="ECO:0000256" key="1">
    <source>
        <dbReference type="ARBA" id="ARBA00004479"/>
    </source>
</evidence>
<feature type="domain" description="TMEM131L fourth Ig-like" evidence="12">
    <location>
        <begin position="836"/>
        <end position="992"/>
    </location>
</feature>
<gene>
    <name evidence="14" type="primary">SSS_812g</name>
    <name evidence="14" type="ORF">SSS_812</name>
</gene>
<feature type="region of interest" description="Disordered" evidence="7">
    <location>
        <begin position="1273"/>
        <end position="1295"/>
    </location>
</feature>
<keyword evidence="3 8" id="KW-0812">Transmembrane</keyword>
<dbReference type="EMBL" id="WVUK01000064">
    <property type="protein sequence ID" value="KAF7489578.1"/>
    <property type="molecule type" value="Genomic_DNA"/>
</dbReference>
<keyword evidence="16" id="KW-1185">Reference proteome</keyword>
<feature type="compositionally biased region" description="Low complexity" evidence="7">
    <location>
        <begin position="1346"/>
        <end position="1363"/>
    </location>
</feature>
<dbReference type="Proteomes" id="UP000070412">
    <property type="component" value="Unassembled WGS sequence"/>
</dbReference>
<organism evidence="14">
    <name type="scientific">Sarcoptes scabiei</name>
    <name type="common">Itch mite</name>
    <name type="synonym">Acarus scabiei</name>
    <dbReference type="NCBI Taxonomy" id="52283"/>
    <lineage>
        <taxon>Eukaryota</taxon>
        <taxon>Metazoa</taxon>
        <taxon>Ecdysozoa</taxon>
        <taxon>Arthropoda</taxon>
        <taxon>Chelicerata</taxon>
        <taxon>Arachnida</taxon>
        <taxon>Acari</taxon>
        <taxon>Acariformes</taxon>
        <taxon>Sarcoptiformes</taxon>
        <taxon>Astigmata</taxon>
        <taxon>Psoroptidia</taxon>
        <taxon>Sarcoptoidea</taxon>
        <taxon>Sarcoptidae</taxon>
        <taxon>Sarcoptinae</taxon>
        <taxon>Sarcoptes</taxon>
    </lineage>
</organism>
<feature type="region of interest" description="Disordered" evidence="7">
    <location>
        <begin position="1346"/>
        <end position="1427"/>
    </location>
</feature>
<feature type="domain" description="Transmembrane protein 131-like N-terminal" evidence="9">
    <location>
        <begin position="118"/>
        <end position="201"/>
    </location>
</feature>
<evidence type="ECO:0000256" key="5">
    <source>
        <dbReference type="ARBA" id="ARBA00022989"/>
    </source>
</evidence>
<evidence type="ECO:0000256" key="6">
    <source>
        <dbReference type="ARBA" id="ARBA00023136"/>
    </source>
</evidence>
<feature type="compositionally biased region" description="Low complexity" evidence="7">
    <location>
        <begin position="2134"/>
        <end position="2145"/>
    </location>
</feature>
<dbReference type="Pfam" id="PF24499">
    <property type="entry name" value="Ig_TMEM131L_4"/>
    <property type="match status" value="1"/>
</dbReference>
<evidence type="ECO:0000259" key="13">
    <source>
        <dbReference type="Pfam" id="PF24501"/>
    </source>
</evidence>
<sequence>MMYHLQNSQQNQQLLLQHYHHQGSTKMISLTGIRFLIEFSSILVLAFLCFMHEFTDVTWAKQFNLDHDSNGQYRVSILDDFEQTSIIAPSSASSNNFHPSENNDEIDDENSNLKSTSVRFSPESLDFGHHSIGMPTTKTVFVVNEDKKSNLQLISISGNTEHYHCSFFEFKTLRPGTNTSFRVVFLARQDGLIKNTLYIHTSAGSFDYQVSAYGEVSPFRIRPLIGARVPLNSSFASLIYVYNPFSTPLQLTEMYTSGGGLHLELPNDQFEAVSSVWKVPPYETKPVMKAHFVARTASNHTSYIRIKTDQPDVQLMLPVEIEVIDCPGLYSPIDTLDFGVLRAKHDPPKMLPIHVINAAQKSVLVQNIVVTPLSDGLSIVNFNGPIKLPPQLSNPLQLGNLLLDPSKLECHDLCSGKVLIKSKNNQYKLTIPFIVRIIKGELLYNKSHTHFFVNASSKNQVKEKRLISFENHFDDPINVQEIIIPEEAKAYFRLNSRHPYSLPLMLSPKKSVPVLSIEFDSSNLDSHFSTVFRLKTNLSYFDIPVHAYRGRLDLFMPNSSDQTKLDMGLLGVNEQKTTIFLIANYNPIPVRLIHWHCNITDVTIELVGTSHGGVDSIYRKFELSRSELRFLKPNHFAIFKVHVSHLSEEGRHNGSIAILTTYEKLIVPLTLNILKGDLSLHPVVMPKTFPGKTVKSILNIKSNYSNSIEIKETFFTPKDERFRIKLSDNLIKPGDDNKIEIEFDTSVNCFQNLCYTALDIEKEVGHLWLLGSGMYSDTAYIDKELYKLLRNQWLKMSEAEKNPSATLVLKIDGFGTYTTSVQAHHHWPRLANKLVIRFSSIRIGQQVTKELLIENPSDRQVLVQAINIIDYPNSEILAQLISDSIFHQQWSKNNLQTIQMAIRNDAQLSVYHNQSVFSLFNNTISSNSQVRRMTEWLGVEPNVNSYIMLLPPGIRHRLTITFSPMEERNYTSLLILRNNLTIIDVVMLRGEGGRGLLKIGKSLPNASNSKLVIDIPEKTLEKKCRKSLMSNHQSSYNGGVGKSTKNFANPLVIRERFSAQNVGRMALQIRNFLIDGVPCEGHGFRILHCEPTLLNPNQTFNLEILYSPDFTQQAITHELTIIIDDNQQIAQKFLLVATIPSNLMSLCLEALPRPPWETHLYYILVMMAFFVLILSTVIAIFDGHRIAFNYYSTKYEFLNNFESKKDEESETKSNIKQEKSVMAQQNTVLSQSITKMGNGVTTNGPVVNVKNSNQANIGNNQQQKVRNRRFGSKQLTKKNQSLKSNPSVNQSESTKTLIVSADIETESKLNHNDDSSHSFSEKFRSSTSSSAITIKSNAWIESNLSSSSSSLESNRQSSPSNNRSAEKLSKNSDYRKVESLPSQTNKKLYDGSILSLESKKHKREGSSSKTNELNNNQTTKKQSTRFSNKILSNETINKSKSDDIAFSKEKSLPNQSLALASESLKSSLESLSSSISTSSSLAKDETILKDFTQKTRSSTIPSTNSFSFASKTLNNSNLSLAKNKNHSDIGIFESLERKNPPSNFDRCSTTDKFFNNLNAKGSKLEKIFPNPSLSLTNHHRDNDYFGHFDPNALGKDIWDSPITNFDTDMAMNELVKQTEDFACNSNDNKVSSGMNRLVNNRRYERQFNQNVRFNQLTANNNGIANDDKWEIGEWSNDFLNRISSNNVNDENVFHSFKNVDNYETTMKKNRFSTSNAINYQEYRNSLNDHNNSSRILKSAKKLKNNFKSGANNVENPKNDSVFEISSPIESFSPNSSFSPVIGRPSSIQMNSKQSTSSSSALKPKFDKFQNFGDNFNGLNSFSSLPLTSASSSLEFSNESEKNYLDNLDSFLDPISKSSNFNQAANAIDMNTWNNSLTLSDFKNFDPIAIQTIPQSLSSFSNKTINEDDAFNLGIKKDFAWQSPPVWPMNSQIRPRNDFSGFSTSALVNSTNTISKNLTSNNIMATRVSSNWPTLSAPIKSPLDNTLDHRQPTSNLLNSLFQSDSIKANNGQISTEEAWPSFDSFDFNRNFENSTKFPTSTAVNQTDLNPLALKPEATNSIASNFDSASTVFELFGGSSPWLPLSTSPDIRSNKINDTNSSASPIDIEDRTANCFNSTCPVSFAVAKNPLSENYSSNSTLTSTKTSDFVSKPIDDLDQSDCINEKKFGQ</sequence>
<dbReference type="Pfam" id="PF24495">
    <property type="entry name" value="Ig_TMEM131_2"/>
    <property type="match status" value="1"/>
</dbReference>
<dbReference type="InterPro" id="IPR055437">
    <property type="entry name" value="TMEM131L_Ig_5"/>
</dbReference>